<evidence type="ECO:0008006" key="3">
    <source>
        <dbReference type="Google" id="ProtNLM"/>
    </source>
</evidence>
<gene>
    <name evidence="1" type="ORF">U27_01215</name>
</gene>
<proteinExistence type="predicted"/>
<reference evidence="1 2" key="1">
    <citation type="journal article" date="2015" name="PeerJ">
        <title>First genomic representation of candidate bacterial phylum KSB3 points to enhanced environmental sensing as a trigger of wastewater bulking.</title>
        <authorList>
            <person name="Sekiguchi Y."/>
            <person name="Ohashi A."/>
            <person name="Parks D.H."/>
            <person name="Yamauchi T."/>
            <person name="Tyson G.W."/>
            <person name="Hugenholtz P."/>
        </authorList>
    </citation>
    <scope>NUCLEOTIDE SEQUENCE [LARGE SCALE GENOMIC DNA]</scope>
</reference>
<keyword evidence="2" id="KW-1185">Reference proteome</keyword>
<evidence type="ECO:0000313" key="2">
    <source>
        <dbReference type="Proteomes" id="UP000030661"/>
    </source>
</evidence>
<evidence type="ECO:0000313" key="1">
    <source>
        <dbReference type="EMBL" id="GAK61315.1"/>
    </source>
</evidence>
<dbReference type="Proteomes" id="UP000030661">
    <property type="component" value="Unassembled WGS sequence"/>
</dbReference>
<dbReference type="HOGENOM" id="CLU_1821603_0_0_0"/>
<organism evidence="1 2">
    <name type="scientific">Vecturithrix granuli</name>
    <dbReference type="NCBI Taxonomy" id="1499967"/>
    <lineage>
        <taxon>Bacteria</taxon>
        <taxon>Candidatus Moduliflexota</taxon>
        <taxon>Candidatus Vecturitrichia</taxon>
        <taxon>Candidatus Vecturitrichales</taxon>
        <taxon>Candidatus Vecturitrichaceae</taxon>
        <taxon>Candidatus Vecturithrix</taxon>
    </lineage>
</organism>
<sequence>MRGEEIGCSSSCTKSFEKGTVVHLKAIPFPNARFVKWKVDGQPHAGVITIEGDTVVSALFERKAEAPQNELQLTWYNWNSPEYGTIALDEMAVFLEECEKWGATSEEAYQAAIQEILQTFYPQAELRKMRCLMNDISKSGN</sequence>
<name>A0A081C9R0_VECG1</name>
<dbReference type="EMBL" id="DF820478">
    <property type="protein sequence ID" value="GAK61315.1"/>
    <property type="molecule type" value="Genomic_DNA"/>
</dbReference>
<accession>A0A081C9R0</accession>
<dbReference type="AlphaFoldDB" id="A0A081C9R0"/>
<protein>
    <recommendedName>
        <fullName evidence="3">Bacterial repeat domain-containing protein</fullName>
    </recommendedName>
</protein>